<comment type="caution">
    <text evidence="5">The sequence shown here is derived from an EMBL/GenBank/DDBJ whole genome shotgun (WGS) entry which is preliminary data.</text>
</comment>
<feature type="signal peptide" evidence="3">
    <location>
        <begin position="1"/>
        <end position="23"/>
    </location>
</feature>
<evidence type="ECO:0000256" key="1">
    <source>
        <dbReference type="ARBA" id="ARBA00022729"/>
    </source>
</evidence>
<dbReference type="InterPro" id="IPR005653">
    <property type="entry name" value="OstA-like_N"/>
</dbReference>
<keyword evidence="6" id="KW-1185">Reference proteome</keyword>
<evidence type="ECO:0000313" key="6">
    <source>
        <dbReference type="Proteomes" id="UP001230156"/>
    </source>
</evidence>
<feature type="domain" description="Organic solvent tolerance-like N-terminal" evidence="4">
    <location>
        <begin position="141"/>
        <end position="247"/>
    </location>
</feature>
<feature type="domain" description="Organic solvent tolerance-like N-terminal" evidence="4">
    <location>
        <begin position="42"/>
        <end position="139"/>
    </location>
</feature>
<feature type="compositionally biased region" description="Low complexity" evidence="2">
    <location>
        <begin position="272"/>
        <end position="285"/>
    </location>
</feature>
<accession>A0ABU0YLW5</accession>
<organism evidence="5 6">
    <name type="scientific">Dongia sedimenti</name>
    <dbReference type="NCBI Taxonomy" id="3064282"/>
    <lineage>
        <taxon>Bacteria</taxon>
        <taxon>Pseudomonadati</taxon>
        <taxon>Pseudomonadota</taxon>
        <taxon>Alphaproteobacteria</taxon>
        <taxon>Rhodospirillales</taxon>
        <taxon>Dongiaceae</taxon>
        <taxon>Dongia</taxon>
    </lineage>
</organism>
<reference evidence="6" key="1">
    <citation type="submission" date="2023-08" db="EMBL/GenBank/DDBJ databases">
        <title>Rhodospirillaceae gen. nov., a novel taxon isolated from the Yangtze River Yuezi River estuary sludge.</title>
        <authorList>
            <person name="Ruan L."/>
        </authorList>
    </citation>
    <scope>NUCLEOTIDE SEQUENCE [LARGE SCALE GENOMIC DNA]</scope>
    <source>
        <strain evidence="6">R-7</strain>
    </source>
</reference>
<protein>
    <submittedName>
        <fullName evidence="5">LptA/OstA family protein</fullName>
    </submittedName>
</protein>
<proteinExistence type="predicted"/>
<dbReference type="Pfam" id="PF03968">
    <property type="entry name" value="LptD_N"/>
    <property type="match status" value="2"/>
</dbReference>
<sequence>MTALRLLALAAAFALAAPLGAGAQDASSGDAGFDLGGGQPIEISADNGIEWNRDAKTYTARGNAVAVQGTSEVHADTLIATYSASSSQIDHVVAEGAVKIMSPSQTAYGDHADFDQTRRLLVMTGAALKIVSADQTVTARDAFEYWQDQDALVAKGDVVILKSDGTRIDGDQATSYFRRNATTGKREAFQVKAEGNVRIDTGKEVATCSRALYDPNTQIAVLTGNVVLTQNKNVFRGARAEIDMAKGISRLLPAPGERVRSTIQPKQKSNQGSSAPASPATSAAPAGGGALALGTATTQ</sequence>
<gene>
    <name evidence="5" type="ORF">Q8A70_13580</name>
</gene>
<dbReference type="PANTHER" id="PTHR36504">
    <property type="entry name" value="LIPOPOLYSACCHARIDE EXPORT SYSTEM PROTEIN LPTA"/>
    <property type="match status" value="1"/>
</dbReference>
<evidence type="ECO:0000256" key="3">
    <source>
        <dbReference type="SAM" id="SignalP"/>
    </source>
</evidence>
<evidence type="ECO:0000259" key="4">
    <source>
        <dbReference type="Pfam" id="PF03968"/>
    </source>
</evidence>
<keyword evidence="1 3" id="KW-0732">Signal</keyword>
<dbReference type="RefSeq" id="WP_379956194.1">
    <property type="nucleotide sequence ID" value="NZ_JAUYVI010000004.1"/>
</dbReference>
<dbReference type="Proteomes" id="UP001230156">
    <property type="component" value="Unassembled WGS sequence"/>
</dbReference>
<dbReference type="PANTHER" id="PTHR36504:SF1">
    <property type="entry name" value="LIPOPOLYSACCHARIDE EXPORT SYSTEM PROTEIN LPTA"/>
    <property type="match status" value="1"/>
</dbReference>
<feature type="region of interest" description="Disordered" evidence="2">
    <location>
        <begin position="261"/>
        <end position="299"/>
    </location>
</feature>
<feature type="compositionally biased region" description="Polar residues" evidence="2">
    <location>
        <begin position="261"/>
        <end position="271"/>
    </location>
</feature>
<evidence type="ECO:0000313" key="5">
    <source>
        <dbReference type="EMBL" id="MDQ7248710.1"/>
    </source>
</evidence>
<dbReference type="InterPro" id="IPR052037">
    <property type="entry name" value="LPS_export_LptA"/>
</dbReference>
<dbReference type="Gene3D" id="2.60.450.10">
    <property type="entry name" value="Lipopolysaccharide (LPS) transport protein A like domain"/>
    <property type="match status" value="2"/>
</dbReference>
<dbReference type="EMBL" id="JAUYVI010000004">
    <property type="protein sequence ID" value="MDQ7248710.1"/>
    <property type="molecule type" value="Genomic_DNA"/>
</dbReference>
<name>A0ABU0YLW5_9PROT</name>
<evidence type="ECO:0000256" key="2">
    <source>
        <dbReference type="SAM" id="MobiDB-lite"/>
    </source>
</evidence>
<feature type="chain" id="PRO_5045449709" evidence="3">
    <location>
        <begin position="24"/>
        <end position="299"/>
    </location>
</feature>